<name>A0A0B4CTK2_9MICO</name>
<feature type="transmembrane region" description="Helical" evidence="6">
    <location>
        <begin position="6"/>
        <end position="24"/>
    </location>
</feature>
<keyword evidence="5 6" id="KW-0472">Membrane</keyword>
<gene>
    <name evidence="8" type="ORF">RM52_08745</name>
</gene>
<comment type="caution">
    <text evidence="8">The sequence shown here is derived from an EMBL/GenBank/DDBJ whole genome shotgun (WGS) entry which is preliminary data.</text>
</comment>
<evidence type="ECO:0000259" key="7">
    <source>
        <dbReference type="Pfam" id="PF00482"/>
    </source>
</evidence>
<sequence length="285" mass="30212">MTVVWGAALAAGILLVLSPWLWPARERDEAPRRDGRVSRMLDEAGFAHASTMRPVLIAVVLCALFCAISWLVTGLGAVAVVAALAGAAAPFAWLRGRARRLRRSRRALWSDVCDLLISSARAGVSLPDAVAALATSGPPPLRAAFERFRFDMAASGHFDSSALRLKAALADPVADRIIETLRMARQVGGTELTAVLRALSASVRADATLRAEVEARQSWVRGAAIVGVVAPWIVLGLLALRPEGAAAYASPAGVAMVLVGAVVSVGAYRLTIRIGRLPEPRRWFA</sequence>
<feature type="transmembrane region" description="Helical" evidence="6">
    <location>
        <begin position="45"/>
        <end position="71"/>
    </location>
</feature>
<evidence type="ECO:0000256" key="1">
    <source>
        <dbReference type="ARBA" id="ARBA00004651"/>
    </source>
</evidence>
<evidence type="ECO:0000256" key="2">
    <source>
        <dbReference type="ARBA" id="ARBA00022475"/>
    </source>
</evidence>
<feature type="domain" description="Type II secretion system protein GspF" evidence="7">
    <location>
        <begin position="113"/>
        <end position="238"/>
    </location>
</feature>
<dbReference type="RefSeq" id="WP_039415685.1">
    <property type="nucleotide sequence ID" value="NZ_JWSZ01000011.1"/>
</dbReference>
<feature type="transmembrane region" description="Helical" evidence="6">
    <location>
        <begin position="219"/>
        <end position="240"/>
    </location>
</feature>
<organism evidence="8 9">
    <name type="scientific">Microbacterium hominis</name>
    <dbReference type="NCBI Taxonomy" id="162426"/>
    <lineage>
        <taxon>Bacteria</taxon>
        <taxon>Bacillati</taxon>
        <taxon>Actinomycetota</taxon>
        <taxon>Actinomycetes</taxon>
        <taxon>Micrococcales</taxon>
        <taxon>Microbacteriaceae</taxon>
        <taxon>Microbacterium</taxon>
    </lineage>
</organism>
<evidence type="ECO:0000256" key="6">
    <source>
        <dbReference type="SAM" id="Phobius"/>
    </source>
</evidence>
<proteinExistence type="predicted"/>
<dbReference type="EMBL" id="JWSZ01000011">
    <property type="protein sequence ID" value="KIC57691.1"/>
    <property type="molecule type" value="Genomic_DNA"/>
</dbReference>
<evidence type="ECO:0000256" key="3">
    <source>
        <dbReference type="ARBA" id="ARBA00022692"/>
    </source>
</evidence>
<comment type="subcellular location">
    <subcellularLocation>
        <location evidence="1">Cell membrane</location>
        <topology evidence="1">Multi-pass membrane protein</topology>
    </subcellularLocation>
</comment>
<accession>A0A0B4CTK2</accession>
<keyword evidence="4 6" id="KW-1133">Transmembrane helix</keyword>
<dbReference type="AlphaFoldDB" id="A0A0B4CTK2"/>
<reference evidence="8 9" key="1">
    <citation type="submission" date="2014-12" db="EMBL/GenBank/DDBJ databases">
        <title>Genome sequencing of Microbacterium hominis TPW29.</title>
        <authorList>
            <person name="Tan P.W."/>
            <person name="Chan K.-G."/>
        </authorList>
    </citation>
    <scope>NUCLEOTIDE SEQUENCE [LARGE SCALE GENOMIC DNA]</scope>
    <source>
        <strain evidence="8 9">TPW29</strain>
    </source>
</reference>
<evidence type="ECO:0000313" key="9">
    <source>
        <dbReference type="Proteomes" id="UP000031202"/>
    </source>
</evidence>
<dbReference type="InterPro" id="IPR018076">
    <property type="entry name" value="T2SS_GspF_dom"/>
</dbReference>
<keyword evidence="2" id="KW-1003">Cell membrane</keyword>
<protein>
    <submittedName>
        <fullName evidence="8">Type II secretion protein F</fullName>
    </submittedName>
</protein>
<evidence type="ECO:0000313" key="8">
    <source>
        <dbReference type="EMBL" id="KIC57691.1"/>
    </source>
</evidence>
<evidence type="ECO:0000256" key="5">
    <source>
        <dbReference type="ARBA" id="ARBA00023136"/>
    </source>
</evidence>
<dbReference type="PANTHER" id="PTHR35007:SF3">
    <property type="entry name" value="POSSIBLE CONSERVED ALANINE RICH MEMBRANE PROTEIN"/>
    <property type="match status" value="1"/>
</dbReference>
<feature type="transmembrane region" description="Helical" evidence="6">
    <location>
        <begin position="252"/>
        <end position="272"/>
    </location>
</feature>
<feature type="transmembrane region" description="Helical" evidence="6">
    <location>
        <begin position="77"/>
        <end position="96"/>
    </location>
</feature>
<dbReference type="Pfam" id="PF00482">
    <property type="entry name" value="T2SSF"/>
    <property type="match status" value="1"/>
</dbReference>
<dbReference type="Proteomes" id="UP000031202">
    <property type="component" value="Unassembled WGS sequence"/>
</dbReference>
<dbReference type="PANTHER" id="PTHR35007">
    <property type="entry name" value="INTEGRAL MEMBRANE PROTEIN-RELATED"/>
    <property type="match status" value="1"/>
</dbReference>
<keyword evidence="3 6" id="KW-0812">Transmembrane</keyword>
<dbReference type="GO" id="GO:0005886">
    <property type="term" value="C:plasma membrane"/>
    <property type="evidence" value="ECO:0007669"/>
    <property type="project" value="UniProtKB-SubCell"/>
</dbReference>
<evidence type="ECO:0000256" key="4">
    <source>
        <dbReference type="ARBA" id="ARBA00022989"/>
    </source>
</evidence>